<dbReference type="SUPFAM" id="SSF48452">
    <property type="entry name" value="TPR-like"/>
    <property type="match status" value="1"/>
</dbReference>
<dbReference type="InterPro" id="IPR011990">
    <property type="entry name" value="TPR-like_helical_dom_sf"/>
</dbReference>
<evidence type="ECO:0000256" key="6">
    <source>
        <dbReference type="SAM" id="Phobius"/>
    </source>
</evidence>
<dbReference type="Proteomes" id="UP000885830">
    <property type="component" value="Unassembled WGS sequence"/>
</dbReference>
<feature type="transmembrane region" description="Helical" evidence="6">
    <location>
        <begin position="49"/>
        <end position="74"/>
    </location>
</feature>
<feature type="domain" description="HemY N-terminal" evidence="7">
    <location>
        <begin position="44"/>
        <end position="140"/>
    </location>
</feature>
<evidence type="ECO:0000256" key="5">
    <source>
        <dbReference type="SAM" id="MobiDB-lite"/>
    </source>
</evidence>
<dbReference type="SMART" id="SM00028">
    <property type="entry name" value="TPR"/>
    <property type="match status" value="3"/>
</dbReference>
<dbReference type="EMBL" id="DRMJ01000104">
    <property type="protein sequence ID" value="HHL42385.1"/>
    <property type="molecule type" value="Genomic_DNA"/>
</dbReference>
<accession>A0A7C5R7P4</accession>
<comment type="caution">
    <text evidence="8">The sequence shown here is derived from an EMBL/GenBank/DDBJ whole genome shotgun (WGS) entry which is preliminary data.</text>
</comment>
<dbReference type="InterPro" id="IPR010817">
    <property type="entry name" value="HemY_N"/>
</dbReference>
<keyword evidence="3 6" id="KW-1133">Transmembrane helix</keyword>
<evidence type="ECO:0000256" key="2">
    <source>
        <dbReference type="ARBA" id="ARBA00022692"/>
    </source>
</evidence>
<keyword evidence="4 6" id="KW-0472">Membrane</keyword>
<evidence type="ECO:0000256" key="3">
    <source>
        <dbReference type="ARBA" id="ARBA00022989"/>
    </source>
</evidence>
<feature type="region of interest" description="Disordered" evidence="5">
    <location>
        <begin position="438"/>
        <end position="503"/>
    </location>
</feature>
<comment type="subcellular location">
    <subcellularLocation>
        <location evidence="1">Membrane</location>
    </subcellularLocation>
</comment>
<evidence type="ECO:0000256" key="4">
    <source>
        <dbReference type="ARBA" id="ARBA00023136"/>
    </source>
</evidence>
<dbReference type="Pfam" id="PF07219">
    <property type="entry name" value="HemY_N"/>
    <property type="match status" value="1"/>
</dbReference>
<organism evidence="8">
    <name type="scientific">Hellea balneolensis</name>
    <dbReference type="NCBI Taxonomy" id="287478"/>
    <lineage>
        <taxon>Bacteria</taxon>
        <taxon>Pseudomonadati</taxon>
        <taxon>Pseudomonadota</taxon>
        <taxon>Alphaproteobacteria</taxon>
        <taxon>Maricaulales</taxon>
        <taxon>Robiginitomaculaceae</taxon>
        <taxon>Hellea</taxon>
    </lineage>
</organism>
<sequence>MAKRLIPPLIALLLLVGALVYVGSTRWVELRILPAKPQEISDALLAMSLQAGVLFLTGAVLAIVALWSLIVWLWRLPRKMKSGLGRRREANGIEALEQSLLAAESGQVERARKKAKKAHELLEKPALTHLVFARTAELSGDFEEAQTHYNALLEDEATAAAGYRGLARLAEIRGDYNTAARMADAALNTDASPDWAFDLLFRAQIALGDWEGALDTLNKGKKLKSVDADTLARRRAVVLSALAAQEEAAHNLDAALDYANQAVAASPGFAPAAALAARLYALKGQHKKAASMIEKAWKHAPHPALAQAYKDLFAGEKPTLIEKRLRQLAKLNPDHRESAIMMAEFKLEQKDGVGALKAIGDLLAEPSPSARLCLLAAKAESLLGNPVDAGAWQSRAANAPLEADWSDLDPDGPAFNYSETDWKNLVVSYGETGTLIHPRYGAKPRRDVGPAMDVPTMPATSDGEAEPQTPEFGSEPVPKPDPEPKSVHPPSPDNPGIDLGVDKHADLSSRLDKLLGDKAEK</sequence>
<reference evidence="8" key="1">
    <citation type="journal article" date="2020" name="mSystems">
        <title>Genome- and Community-Level Interaction Insights into Carbon Utilization and Element Cycling Functions of Hydrothermarchaeota in Hydrothermal Sediment.</title>
        <authorList>
            <person name="Zhou Z."/>
            <person name="Liu Y."/>
            <person name="Xu W."/>
            <person name="Pan J."/>
            <person name="Luo Z.H."/>
            <person name="Li M."/>
        </authorList>
    </citation>
    <scope>NUCLEOTIDE SEQUENCE [LARGE SCALE GENOMIC DNA]</scope>
    <source>
        <strain evidence="8">HyVt-485</strain>
    </source>
</reference>
<evidence type="ECO:0000256" key="1">
    <source>
        <dbReference type="ARBA" id="ARBA00004370"/>
    </source>
</evidence>
<evidence type="ECO:0000313" key="8">
    <source>
        <dbReference type="EMBL" id="HHL42385.1"/>
    </source>
</evidence>
<keyword evidence="2 6" id="KW-0812">Transmembrane</keyword>
<protein>
    <submittedName>
        <fullName evidence="8">Heme biosynthesis protein HemY</fullName>
    </submittedName>
</protein>
<name>A0A7C5R7P4_9PROT</name>
<gene>
    <name evidence="8" type="ORF">ENJ42_02105</name>
</gene>
<evidence type="ECO:0000259" key="7">
    <source>
        <dbReference type="Pfam" id="PF07219"/>
    </source>
</evidence>
<dbReference type="InterPro" id="IPR019734">
    <property type="entry name" value="TPR_rpt"/>
</dbReference>
<dbReference type="GO" id="GO:0016020">
    <property type="term" value="C:membrane"/>
    <property type="evidence" value="ECO:0007669"/>
    <property type="project" value="UniProtKB-SubCell"/>
</dbReference>
<proteinExistence type="predicted"/>
<dbReference type="AlphaFoldDB" id="A0A7C5R7P4"/>
<dbReference type="Gene3D" id="1.25.40.10">
    <property type="entry name" value="Tetratricopeptide repeat domain"/>
    <property type="match status" value="1"/>
</dbReference>